<feature type="transmembrane region" description="Helical" evidence="2">
    <location>
        <begin position="57"/>
        <end position="76"/>
    </location>
</feature>
<dbReference type="EMBL" id="BAAAZA010000028">
    <property type="protein sequence ID" value="GAA3891970.1"/>
    <property type="molecule type" value="Genomic_DNA"/>
</dbReference>
<feature type="region of interest" description="Disordered" evidence="1">
    <location>
        <begin position="1"/>
        <end position="25"/>
    </location>
</feature>
<organism evidence="3 4">
    <name type="scientific">Streptomyces lannensis</name>
    <dbReference type="NCBI Taxonomy" id="766498"/>
    <lineage>
        <taxon>Bacteria</taxon>
        <taxon>Bacillati</taxon>
        <taxon>Actinomycetota</taxon>
        <taxon>Actinomycetes</taxon>
        <taxon>Kitasatosporales</taxon>
        <taxon>Streptomycetaceae</taxon>
        <taxon>Streptomyces</taxon>
    </lineage>
</organism>
<dbReference type="RefSeq" id="WP_331268831.1">
    <property type="nucleotide sequence ID" value="NZ_BAAAZA010000028.1"/>
</dbReference>
<comment type="caution">
    <text evidence="3">The sequence shown here is derived from an EMBL/GenBank/DDBJ whole genome shotgun (WGS) entry which is preliminary data.</text>
</comment>
<keyword evidence="2" id="KW-0472">Membrane</keyword>
<accession>A0ABP7L0T9</accession>
<dbReference type="InterPro" id="IPR009937">
    <property type="entry name" value="Phage_holin_3_6"/>
</dbReference>
<sequence>MREKTEAAVMGMQGDGSPDHRSPVGDAAARLAQDTAQLARNELLAVESEVRAALRRIGAGGALSGAAGVCGVLALWSAHETLVRSLEPILPGARASAVLGSAYAVGALALAQAARKRMCAVPGRPADALDRTDRAATHAEPGPAHRGDGPA</sequence>
<evidence type="ECO:0000256" key="2">
    <source>
        <dbReference type="SAM" id="Phobius"/>
    </source>
</evidence>
<feature type="region of interest" description="Disordered" evidence="1">
    <location>
        <begin position="125"/>
        <end position="151"/>
    </location>
</feature>
<protein>
    <recommendedName>
        <fullName evidence="5">Phage holin family protein</fullName>
    </recommendedName>
</protein>
<feature type="transmembrane region" description="Helical" evidence="2">
    <location>
        <begin position="96"/>
        <end position="114"/>
    </location>
</feature>
<dbReference type="Proteomes" id="UP001501563">
    <property type="component" value="Unassembled WGS sequence"/>
</dbReference>
<keyword evidence="2" id="KW-1133">Transmembrane helix</keyword>
<name>A0ABP7L0T9_9ACTN</name>
<evidence type="ECO:0008006" key="5">
    <source>
        <dbReference type="Google" id="ProtNLM"/>
    </source>
</evidence>
<reference evidence="4" key="1">
    <citation type="journal article" date="2019" name="Int. J. Syst. Evol. Microbiol.">
        <title>The Global Catalogue of Microorganisms (GCM) 10K type strain sequencing project: providing services to taxonomists for standard genome sequencing and annotation.</title>
        <authorList>
            <consortium name="The Broad Institute Genomics Platform"/>
            <consortium name="The Broad Institute Genome Sequencing Center for Infectious Disease"/>
            <person name="Wu L."/>
            <person name="Ma J."/>
        </authorList>
    </citation>
    <scope>NUCLEOTIDE SEQUENCE [LARGE SCALE GENOMIC DNA]</scope>
    <source>
        <strain evidence="4">JCM 16578</strain>
    </source>
</reference>
<proteinExistence type="predicted"/>
<dbReference type="Pfam" id="PF07332">
    <property type="entry name" value="Phage_holin_3_6"/>
    <property type="match status" value="1"/>
</dbReference>
<gene>
    <name evidence="3" type="ORF">GCM10022207_69480</name>
</gene>
<evidence type="ECO:0000313" key="3">
    <source>
        <dbReference type="EMBL" id="GAA3891970.1"/>
    </source>
</evidence>
<feature type="compositionally biased region" description="Basic and acidic residues" evidence="1">
    <location>
        <begin position="127"/>
        <end position="151"/>
    </location>
</feature>
<keyword evidence="4" id="KW-1185">Reference proteome</keyword>
<keyword evidence="2" id="KW-0812">Transmembrane</keyword>
<evidence type="ECO:0000313" key="4">
    <source>
        <dbReference type="Proteomes" id="UP001501563"/>
    </source>
</evidence>
<evidence type="ECO:0000256" key="1">
    <source>
        <dbReference type="SAM" id="MobiDB-lite"/>
    </source>
</evidence>